<dbReference type="EMBL" id="LZRT01000066">
    <property type="protein sequence ID" value="OUM88096.1"/>
    <property type="molecule type" value="Genomic_DNA"/>
</dbReference>
<accession>A0A1Y3PPP5</accession>
<dbReference type="PANTHER" id="PTHR46660:SF2">
    <property type="entry name" value="GLYCOSYLTRANSFERASE 1 DOMAIN-CONTAINING PROTEIN 1"/>
    <property type="match status" value="1"/>
</dbReference>
<protein>
    <recommendedName>
        <fullName evidence="1">Glycosyl transferase family 1 domain-containing protein</fullName>
    </recommendedName>
</protein>
<organism evidence="2 3">
    <name type="scientific">Bacillus thermozeamaize</name>
    <dbReference type="NCBI Taxonomy" id="230954"/>
    <lineage>
        <taxon>Bacteria</taxon>
        <taxon>Bacillati</taxon>
        <taxon>Bacillota</taxon>
        <taxon>Bacilli</taxon>
        <taxon>Bacillales</taxon>
        <taxon>Bacillaceae</taxon>
        <taxon>Bacillus</taxon>
    </lineage>
</organism>
<evidence type="ECO:0000313" key="3">
    <source>
        <dbReference type="Proteomes" id="UP000196475"/>
    </source>
</evidence>
<dbReference type="InterPro" id="IPR001296">
    <property type="entry name" value="Glyco_trans_1"/>
</dbReference>
<dbReference type="GO" id="GO:0016757">
    <property type="term" value="F:glycosyltransferase activity"/>
    <property type="evidence" value="ECO:0007669"/>
    <property type="project" value="InterPro"/>
</dbReference>
<reference evidence="3" key="1">
    <citation type="submission" date="2016-06" db="EMBL/GenBank/DDBJ databases">
        <authorList>
            <person name="Nascimento L."/>
            <person name="Pereira R.V."/>
            <person name="Martins L.F."/>
            <person name="Quaggio R.B."/>
            <person name="Silva A.M."/>
            <person name="Setubal J.C."/>
        </authorList>
    </citation>
    <scope>NUCLEOTIDE SEQUENCE [LARGE SCALE GENOMIC DNA]</scope>
</reference>
<feature type="domain" description="Glycosyl transferase family 1" evidence="1">
    <location>
        <begin position="149"/>
        <end position="312"/>
    </location>
</feature>
<dbReference type="CDD" id="cd03801">
    <property type="entry name" value="GT4_PimA-like"/>
    <property type="match status" value="1"/>
</dbReference>
<evidence type="ECO:0000259" key="1">
    <source>
        <dbReference type="Pfam" id="PF00534"/>
    </source>
</evidence>
<dbReference type="Gene3D" id="3.40.50.2000">
    <property type="entry name" value="Glycogen Phosphorylase B"/>
    <property type="match status" value="2"/>
</dbReference>
<proteinExistence type="predicted"/>
<name>A0A1Y3PPP5_9BACI</name>
<comment type="caution">
    <text evidence="2">The sequence shown here is derived from an EMBL/GenBank/DDBJ whole genome shotgun (WGS) entry which is preliminary data.</text>
</comment>
<gene>
    <name evidence="2" type="ORF">BAA01_13895</name>
</gene>
<dbReference type="Pfam" id="PF00534">
    <property type="entry name" value="Glycos_transf_1"/>
    <property type="match status" value="1"/>
</dbReference>
<dbReference type="PANTHER" id="PTHR46660">
    <property type="match status" value="1"/>
</dbReference>
<dbReference type="SUPFAM" id="SSF53756">
    <property type="entry name" value="UDP-Glycosyltransferase/glycogen phosphorylase"/>
    <property type="match status" value="1"/>
</dbReference>
<evidence type="ECO:0000313" key="2">
    <source>
        <dbReference type="EMBL" id="OUM88096.1"/>
    </source>
</evidence>
<dbReference type="AlphaFoldDB" id="A0A1Y3PPP5"/>
<dbReference type="Proteomes" id="UP000196475">
    <property type="component" value="Unassembled WGS sequence"/>
</dbReference>
<dbReference type="InterPro" id="IPR052622">
    <property type="entry name" value="Glycosyltransferase_G1"/>
</dbReference>
<sequence length="339" mass="38642">MILMVLPARAPENGGNWVHARRLQKGLRQWGWEVVIKTLENVEERELATADLLHLFNAYRTGTPLMPVVRKKYREKRVIISLTGTDINEYLHHPSTRADTVQAMDWADRLVCITPAAQRRLAHQFPMWREKVTVIPPAVDLPVGSGHLKRAELGWSDEELIFFLPAGLRSVKNPLLAVEPLGRLFAETKNIRFCIAGPPMNGKILETLHLLARKNAWLTYLGTIPQSQIGNYYLLSDVVLNTSRSEGLSHALLEGMFFGKPVLASRVPGNQDLVRHGVDGFLFSDAEEMYAYAKRLYEDPQLRMEMGQEGKRRVSAEYVPSVEWRRYHELYSALLSVYI</sequence>